<feature type="region of interest" description="Disordered" evidence="1">
    <location>
        <begin position="425"/>
        <end position="453"/>
    </location>
</feature>
<dbReference type="PANTHER" id="PTHR34461">
    <property type="entry name" value="EXPRESSED PROTEIN"/>
    <property type="match status" value="1"/>
</dbReference>
<name>A0ABQ8IA62_9ROSI</name>
<dbReference type="Proteomes" id="UP000827721">
    <property type="component" value="Unassembled WGS sequence"/>
</dbReference>
<feature type="region of interest" description="Disordered" evidence="1">
    <location>
        <begin position="151"/>
        <end position="185"/>
    </location>
</feature>
<evidence type="ECO:0000256" key="1">
    <source>
        <dbReference type="SAM" id="MobiDB-lite"/>
    </source>
</evidence>
<protein>
    <submittedName>
        <fullName evidence="2">Uncharacterized protein</fullName>
    </submittedName>
</protein>
<keyword evidence="3" id="KW-1185">Reference proteome</keyword>
<organism evidence="2 3">
    <name type="scientific">Xanthoceras sorbifolium</name>
    <dbReference type="NCBI Taxonomy" id="99658"/>
    <lineage>
        <taxon>Eukaryota</taxon>
        <taxon>Viridiplantae</taxon>
        <taxon>Streptophyta</taxon>
        <taxon>Embryophyta</taxon>
        <taxon>Tracheophyta</taxon>
        <taxon>Spermatophyta</taxon>
        <taxon>Magnoliopsida</taxon>
        <taxon>eudicotyledons</taxon>
        <taxon>Gunneridae</taxon>
        <taxon>Pentapetalae</taxon>
        <taxon>rosids</taxon>
        <taxon>malvids</taxon>
        <taxon>Sapindales</taxon>
        <taxon>Sapindaceae</taxon>
        <taxon>Xanthoceroideae</taxon>
        <taxon>Xanthoceras</taxon>
    </lineage>
</organism>
<feature type="compositionally biased region" description="Polar residues" evidence="1">
    <location>
        <begin position="163"/>
        <end position="175"/>
    </location>
</feature>
<gene>
    <name evidence="2" type="ORF">JRO89_XS03G0127600</name>
</gene>
<dbReference type="EMBL" id="JAFEMO010000003">
    <property type="protein sequence ID" value="KAH7573354.1"/>
    <property type="molecule type" value="Genomic_DNA"/>
</dbReference>
<accession>A0ABQ8IA62</accession>
<dbReference type="PANTHER" id="PTHR34461:SF4">
    <property type="entry name" value="OS01G0101800 PROTEIN"/>
    <property type="match status" value="1"/>
</dbReference>
<evidence type="ECO:0000313" key="3">
    <source>
        <dbReference type="Proteomes" id="UP000827721"/>
    </source>
</evidence>
<sequence length="844" mass="94809">MAAEPKLSSKKRKREAHHPLVGIFTRSKSQIYLHRNRSGRSRSDFFCYQSQSQSLSKEARRRDLIPHSSAVDDMSSILVKDLRTRRIFSDGYRLRGSNEEVEKEDTCKKRIGISESGFSEKARSDEDGGVVSNVLTTTSDIDLFIGTEQLEKNGSPKMDSFSEKQSNGSDQNGFSANIDRRNGNNDGIKPVRASLFSIKFSFFGLRSRTKLFKAPGSFSYRRLLPYLMDVSKDYARKFCAPIMDQSPKINKGLEEKPVLTSHDKDILIDKSKIESNNVEYVNEGSNSASIQCIKESSISFDSQKELCMSRDFSLASNSVVEEWPQPVLNGREKFDLKSSRKYQNLNDSKTELCENKNDSVRAISDDAKLMDKGEAGKIEAENSCYTQNMNNSNCFSKGTMRSKTGEGYTSDVREYSKVQDLYHTNSDMSDIKPNDSLSNSKQGGGDGDEPNQEYILMTPPDADIFGKPEVAENGGNSVKSILSAADHDFWKPMDLSIKKNSSCLGDKSIDSSPRKKWVLNRCSRPKLFKVPGSMSYRRMLPFLINVTEDNSCALGKDHLKLEKCSVEKPTLPSSVSDIQEMPIENSDVNDCHTESDISDFCAPLITISTASWNDQESNPSYNHVNESPKPCNSQQERVVDFEQEKFRVSSRGDAKFVSNELSVHIREDCTQSVIKVTNGEKETETDSLRRDSSYLEASLHLDIPTTALNKGILKRTPGGCRGLCTCLNCSSFRLNAERAFEFSSNQMQDTEEVALDLIKELSYMRNMLEESALGDDGCAVVCINQVKQACKRASEAEELAQNRLSQMHFDLKVHCRITCAERPRVRFANRVEEQVITYSDLPSK</sequence>
<proteinExistence type="predicted"/>
<reference evidence="2 3" key="1">
    <citation type="submission" date="2021-02" db="EMBL/GenBank/DDBJ databases">
        <title>Plant Genome Project.</title>
        <authorList>
            <person name="Zhang R.-G."/>
        </authorList>
    </citation>
    <scope>NUCLEOTIDE SEQUENCE [LARGE SCALE GENOMIC DNA]</scope>
    <source>
        <tissue evidence="2">Leaves</tissue>
    </source>
</reference>
<evidence type="ECO:0000313" key="2">
    <source>
        <dbReference type="EMBL" id="KAH7573354.1"/>
    </source>
</evidence>
<comment type="caution">
    <text evidence="2">The sequence shown here is derived from an EMBL/GenBank/DDBJ whole genome shotgun (WGS) entry which is preliminary data.</text>
</comment>